<accession>A0A3P6QEN7</accession>
<dbReference type="OrthoDB" id="6251011at2759"/>
<evidence type="ECO:0000256" key="1">
    <source>
        <dbReference type="SAM" id="MobiDB-lite"/>
    </source>
</evidence>
<dbReference type="AlphaFoldDB" id="A0A3P6QEN7"/>
<evidence type="ECO:0000313" key="2">
    <source>
        <dbReference type="EMBL" id="VDK31144.1"/>
    </source>
</evidence>
<feature type="region of interest" description="Disordered" evidence="1">
    <location>
        <begin position="1"/>
        <end position="60"/>
    </location>
</feature>
<gene>
    <name evidence="2" type="ORF">DILT_LOCUS292</name>
</gene>
<feature type="compositionally biased region" description="Basic and acidic residues" evidence="1">
    <location>
        <begin position="45"/>
        <end position="60"/>
    </location>
</feature>
<sequence>MSDKVNGMDLTPPDSSTPKTSPNDQRESQEVAKTPTSSIDEDSSVEEKKPSPSSDKKVHFPQDGKLVHSVFEGGEAWRLDPSVPNEEVIDRYAAHAYSLDRKPISSIIEQLSKMTIPFALCAFAAFVFKGTQLALPDIEALEEIFKYCHATHLSFENTNLERKVYFYLEFSVTGVIASFP</sequence>
<name>A0A3P6QEN7_DIBLA</name>
<proteinExistence type="predicted"/>
<protein>
    <submittedName>
        <fullName evidence="2">Uncharacterized protein</fullName>
    </submittedName>
</protein>
<evidence type="ECO:0000313" key="3">
    <source>
        <dbReference type="Proteomes" id="UP000281553"/>
    </source>
</evidence>
<reference evidence="2 3" key="1">
    <citation type="submission" date="2018-11" db="EMBL/GenBank/DDBJ databases">
        <authorList>
            <consortium name="Pathogen Informatics"/>
        </authorList>
    </citation>
    <scope>NUCLEOTIDE SEQUENCE [LARGE SCALE GENOMIC DNA]</scope>
</reference>
<dbReference type="EMBL" id="UYRU01001091">
    <property type="protein sequence ID" value="VDK31144.1"/>
    <property type="molecule type" value="Genomic_DNA"/>
</dbReference>
<organism evidence="2 3">
    <name type="scientific">Dibothriocephalus latus</name>
    <name type="common">Fish tapeworm</name>
    <name type="synonym">Diphyllobothrium latum</name>
    <dbReference type="NCBI Taxonomy" id="60516"/>
    <lineage>
        <taxon>Eukaryota</taxon>
        <taxon>Metazoa</taxon>
        <taxon>Spiralia</taxon>
        <taxon>Lophotrochozoa</taxon>
        <taxon>Platyhelminthes</taxon>
        <taxon>Cestoda</taxon>
        <taxon>Eucestoda</taxon>
        <taxon>Diphyllobothriidea</taxon>
        <taxon>Diphyllobothriidae</taxon>
        <taxon>Dibothriocephalus</taxon>
    </lineage>
</organism>
<keyword evidence="3" id="KW-1185">Reference proteome</keyword>
<feature type="compositionally biased region" description="Low complexity" evidence="1">
    <location>
        <begin position="11"/>
        <end position="22"/>
    </location>
</feature>
<dbReference type="Proteomes" id="UP000281553">
    <property type="component" value="Unassembled WGS sequence"/>
</dbReference>